<dbReference type="Proteomes" id="UP000613177">
    <property type="component" value="Unassembled WGS sequence"/>
</dbReference>
<evidence type="ECO:0000256" key="5">
    <source>
        <dbReference type="ARBA" id="ARBA00023125"/>
    </source>
</evidence>
<gene>
    <name evidence="13" type="ORF">INT48_001809</name>
</gene>
<dbReference type="PANTHER" id="PTHR10445:SF0">
    <property type="entry name" value="GENERAL TRANSCRIPTION FACTOR IIF SUBUNIT 2"/>
    <property type="match status" value="1"/>
</dbReference>
<dbReference type="EMBL" id="JAEPRE010000010">
    <property type="protein sequence ID" value="KAG2237041.1"/>
    <property type="molecule type" value="Genomic_DNA"/>
</dbReference>
<dbReference type="InterPro" id="IPR011039">
    <property type="entry name" value="TFIIF_interaction"/>
</dbReference>
<keyword evidence="5" id="KW-0238">DNA-binding</keyword>
<dbReference type="Gene3D" id="1.10.10.10">
    <property type="entry name" value="Winged helix-like DNA-binding domain superfamily/Winged helix DNA-binding domain"/>
    <property type="match status" value="1"/>
</dbReference>
<evidence type="ECO:0000256" key="7">
    <source>
        <dbReference type="ARBA" id="ARBA00023242"/>
    </source>
</evidence>
<dbReference type="InterPro" id="IPR040504">
    <property type="entry name" value="TFIIF_beta_N"/>
</dbReference>
<comment type="subcellular location">
    <subcellularLocation>
        <location evidence="1">Nucleus</location>
    </subcellularLocation>
</comment>
<evidence type="ECO:0000256" key="10">
    <source>
        <dbReference type="SAM" id="MobiDB-lite"/>
    </source>
</evidence>
<dbReference type="InterPro" id="IPR036388">
    <property type="entry name" value="WH-like_DNA-bd_sf"/>
</dbReference>
<feature type="region of interest" description="Disordered" evidence="10">
    <location>
        <begin position="432"/>
        <end position="451"/>
    </location>
</feature>
<accession>A0A8H7SXV8</accession>
<dbReference type="PANTHER" id="PTHR10445">
    <property type="entry name" value="GENERAL TRANSCRIPTION FACTOR IIF SUBUNIT 2"/>
    <property type="match status" value="1"/>
</dbReference>
<evidence type="ECO:0000256" key="8">
    <source>
        <dbReference type="ARBA" id="ARBA00081473"/>
    </source>
</evidence>
<keyword evidence="4" id="KW-0805">Transcription regulation</keyword>
<evidence type="ECO:0000313" key="14">
    <source>
        <dbReference type="Proteomes" id="UP000613177"/>
    </source>
</evidence>
<evidence type="ECO:0000313" key="13">
    <source>
        <dbReference type="EMBL" id="KAG2237041.1"/>
    </source>
</evidence>
<dbReference type="CDD" id="cd07980">
    <property type="entry name" value="TFIIF_beta"/>
    <property type="match status" value="1"/>
</dbReference>
<dbReference type="InterPro" id="IPR036390">
    <property type="entry name" value="WH_DNA-bd_sf"/>
</dbReference>
<keyword evidence="6" id="KW-0804">Transcription</keyword>
<sequence length="774" mass="87861">MSDNHDVDALFEDDPGSLEEVFDEDDAEDLKLDDVDTKVWLVKVPSFLAKKWKDIDEDNLNLGSISLVLPEEPGSTIPREYNISILPGEVQNKFVFSEDQNGVKAISGTVHHECAATPTEFRSYRNIMRKRVLDAGTPQRSVQVLGQNNQPVFVPGASSSMPNSSFSDFVTTKKRKIDKEKATRMPRNELMDLLFAAFDKFPYWSFKGIVEHTNQPNQYLKEVLAEICILNKRGPYAGNYQLKPEYKQRLSAAERQNAVNKLPEDGSSSEDDEEDMEEIQSLLLGHFQSSQPFYVYRITNTSILLFKLTQVCSFFDLPLTQLLESQSELFYRDKHDEVYLKSTSLASIAIKYNKFLLAELCKLKPTDYAANLADSILSNLSGLEYNKLKLDKTQYEETDIELLEATSPIQIVKTEPILTNDPMAIDSMLTHGAGSQKTRRLSRSIEEPTTNKRQKLNILPKPVHTVSSQQAPPKLLSNMNIKQSQSGKNTRNLTIFTPSYVEHASNGIRSAPLNSNFRQVQSKSQPHPLSQTTLRSPASSSTAEFAIPPIVPSQQQPPHTAHPSSINRHFPPHSPQYPSSAYGHSFPVTSGRVVMEPKTPTTGSSSSSGLQRQQFMQPFEHLFETIETTRTLKSTLDDQIRRSSTLMQTLQASSTTIEGLVRNQIKEMQKESLTRLEDTLEKLFKRIAVLETRANIDPATQINTMATTQQQDRQEQREQQEREQQEQREQERQQDIINPPTIVRSQNDIGPNEYHDMLNTLRERLDKLERQLDN</sequence>
<feature type="region of interest" description="Disordered" evidence="10">
    <location>
        <begin position="699"/>
        <end position="754"/>
    </location>
</feature>
<feature type="region of interest" description="Disordered" evidence="10">
    <location>
        <begin position="517"/>
        <end position="585"/>
    </location>
</feature>
<keyword evidence="7" id="KW-0539">Nucleus</keyword>
<keyword evidence="14" id="KW-1185">Reference proteome</keyword>
<feature type="compositionally biased region" description="Polar residues" evidence="10">
    <location>
        <begin position="517"/>
        <end position="543"/>
    </location>
</feature>
<dbReference type="AlphaFoldDB" id="A0A8H7SXV8"/>
<comment type="similarity">
    <text evidence="2">Belongs to the TFIIF beta subunit family.</text>
</comment>
<dbReference type="InterPro" id="IPR003196">
    <property type="entry name" value="TFIIF_beta"/>
</dbReference>
<name>A0A8H7SXV8_9FUNG</name>
<evidence type="ECO:0000256" key="3">
    <source>
        <dbReference type="ARBA" id="ARBA00021453"/>
    </source>
</evidence>
<evidence type="ECO:0000259" key="11">
    <source>
        <dbReference type="Pfam" id="PF02270"/>
    </source>
</evidence>
<protein>
    <recommendedName>
        <fullName evidence="3">Transcription initiation factor IIF subunit beta</fullName>
    </recommendedName>
    <alternativeName>
        <fullName evidence="9">TFIIF medium subunit</fullName>
    </alternativeName>
    <alternativeName>
        <fullName evidence="8">TFIIF-beta</fullName>
    </alternativeName>
</protein>
<dbReference type="GO" id="GO:0003677">
    <property type="term" value="F:DNA binding"/>
    <property type="evidence" value="ECO:0007669"/>
    <property type="project" value="UniProtKB-KW"/>
</dbReference>
<dbReference type="GO" id="GO:0006367">
    <property type="term" value="P:transcription initiation at RNA polymerase II promoter"/>
    <property type="evidence" value="ECO:0007669"/>
    <property type="project" value="InterPro"/>
</dbReference>
<dbReference type="GO" id="GO:0005674">
    <property type="term" value="C:transcription factor TFIIF complex"/>
    <property type="evidence" value="ECO:0007669"/>
    <property type="project" value="InterPro"/>
</dbReference>
<dbReference type="Pfam" id="PF17683">
    <property type="entry name" value="TFIIF_beta_N"/>
    <property type="match status" value="1"/>
</dbReference>
<evidence type="ECO:0000256" key="4">
    <source>
        <dbReference type="ARBA" id="ARBA00023015"/>
    </source>
</evidence>
<evidence type="ECO:0000259" key="12">
    <source>
        <dbReference type="Pfam" id="PF17683"/>
    </source>
</evidence>
<organism evidence="13 14">
    <name type="scientific">Thamnidium elegans</name>
    <dbReference type="NCBI Taxonomy" id="101142"/>
    <lineage>
        <taxon>Eukaryota</taxon>
        <taxon>Fungi</taxon>
        <taxon>Fungi incertae sedis</taxon>
        <taxon>Mucoromycota</taxon>
        <taxon>Mucoromycotina</taxon>
        <taxon>Mucoromycetes</taxon>
        <taxon>Mucorales</taxon>
        <taxon>Mucorineae</taxon>
        <taxon>Mucoraceae</taxon>
        <taxon>Thamnidium</taxon>
    </lineage>
</organism>
<evidence type="ECO:0000256" key="1">
    <source>
        <dbReference type="ARBA" id="ARBA00004123"/>
    </source>
</evidence>
<feature type="compositionally biased region" description="Polar residues" evidence="10">
    <location>
        <begin position="699"/>
        <end position="708"/>
    </location>
</feature>
<dbReference type="Pfam" id="PF02270">
    <property type="entry name" value="TFIIF_beta"/>
    <property type="match status" value="1"/>
</dbReference>
<evidence type="ECO:0000256" key="9">
    <source>
        <dbReference type="ARBA" id="ARBA00081863"/>
    </source>
</evidence>
<evidence type="ECO:0000256" key="2">
    <source>
        <dbReference type="ARBA" id="ARBA00009543"/>
    </source>
</evidence>
<proteinExistence type="inferred from homology"/>
<dbReference type="InterPro" id="IPR040450">
    <property type="entry name" value="TFIIF_beta_HTH"/>
</dbReference>
<feature type="domain" description="TFIIF beta subunit HTH" evidence="11">
    <location>
        <begin position="183"/>
        <end position="247"/>
    </location>
</feature>
<feature type="compositionally biased region" description="Basic and acidic residues" evidence="10">
    <location>
        <begin position="712"/>
        <end position="734"/>
    </location>
</feature>
<comment type="caution">
    <text evidence="13">The sequence shown here is derived from an EMBL/GenBank/DDBJ whole genome shotgun (WGS) entry which is preliminary data.</text>
</comment>
<dbReference type="SUPFAM" id="SSF50916">
    <property type="entry name" value="Rap30/74 interaction domains"/>
    <property type="match status" value="1"/>
</dbReference>
<dbReference type="SUPFAM" id="SSF46785">
    <property type="entry name" value="Winged helix' DNA-binding domain"/>
    <property type="match status" value="1"/>
</dbReference>
<feature type="region of interest" description="Disordered" evidence="10">
    <location>
        <begin position="464"/>
        <end position="490"/>
    </location>
</feature>
<reference evidence="13" key="1">
    <citation type="submission" date="2021-01" db="EMBL/GenBank/DDBJ databases">
        <title>Metabolic potential, ecology and presence of endohyphal bacteria is reflected in genomic diversity of Mucoromycotina.</title>
        <authorList>
            <person name="Muszewska A."/>
            <person name="Okrasinska A."/>
            <person name="Steczkiewicz K."/>
            <person name="Drgas O."/>
            <person name="Orlowska M."/>
            <person name="Perlinska-Lenart U."/>
            <person name="Aleksandrzak-Piekarczyk T."/>
            <person name="Szatraj K."/>
            <person name="Zielenkiewicz U."/>
            <person name="Pilsyk S."/>
            <person name="Malc E."/>
            <person name="Mieczkowski P."/>
            <person name="Kruszewska J.S."/>
            <person name="Biernat P."/>
            <person name="Pawlowska J."/>
        </authorList>
    </citation>
    <scope>NUCLEOTIDE SEQUENCE</scope>
    <source>
        <strain evidence="13">WA0000018081</strain>
    </source>
</reference>
<feature type="compositionally biased region" description="Polar residues" evidence="10">
    <location>
        <begin position="465"/>
        <end position="490"/>
    </location>
</feature>
<dbReference type="FunFam" id="1.10.10.10:FF:000035">
    <property type="entry name" value="General transcription factor IIF subunit 2"/>
    <property type="match status" value="1"/>
</dbReference>
<feature type="domain" description="TFIIF beta subunit N-terminal" evidence="12">
    <location>
        <begin position="37"/>
        <end position="108"/>
    </location>
</feature>
<evidence type="ECO:0000256" key="6">
    <source>
        <dbReference type="ARBA" id="ARBA00023163"/>
    </source>
</evidence>